<dbReference type="GeneID" id="78162306"/>
<dbReference type="PANTHER" id="PTHR42954:SF2">
    <property type="entry name" value="FE(2+) TRANSPORT PROTEIN A"/>
    <property type="match status" value="1"/>
</dbReference>
<sequence length="89" mass="9745">MTLTLASLEIGQTAVITGFTPECRQEVRQRLLDLGFVRGSKIKIENVSPLADPIAYTIHHTQIALRKSDALCVLIQVSGDRIQVSGDRA</sequence>
<evidence type="ECO:0000313" key="3">
    <source>
        <dbReference type="Proteomes" id="UP000217334"/>
    </source>
</evidence>
<feature type="domain" description="Ferrous iron transporter FeoA-like" evidence="1">
    <location>
        <begin position="3"/>
        <end position="77"/>
    </location>
</feature>
<proteinExistence type="predicted"/>
<dbReference type="Pfam" id="PF04023">
    <property type="entry name" value="FeoA"/>
    <property type="match status" value="1"/>
</dbReference>
<accession>A0A2A3N7W5</accession>
<gene>
    <name evidence="2" type="ORF">CGC59_07220</name>
</gene>
<protein>
    <submittedName>
        <fullName evidence="2">Iron transporter FeoA</fullName>
    </submittedName>
</protein>
<dbReference type="InterPro" id="IPR007167">
    <property type="entry name" value="Fe-transptr_FeoA-like"/>
</dbReference>
<dbReference type="AlphaFoldDB" id="A0A2A3N7W5"/>
<evidence type="ECO:0000259" key="1">
    <source>
        <dbReference type="SMART" id="SM00899"/>
    </source>
</evidence>
<dbReference type="GO" id="GO:0046914">
    <property type="term" value="F:transition metal ion binding"/>
    <property type="evidence" value="ECO:0007669"/>
    <property type="project" value="InterPro"/>
</dbReference>
<organism evidence="2 3">
    <name type="scientific">Capnocytophaga sputigena</name>
    <dbReference type="NCBI Taxonomy" id="1019"/>
    <lineage>
        <taxon>Bacteria</taxon>
        <taxon>Pseudomonadati</taxon>
        <taxon>Bacteroidota</taxon>
        <taxon>Flavobacteriia</taxon>
        <taxon>Flavobacteriales</taxon>
        <taxon>Flavobacteriaceae</taxon>
        <taxon>Capnocytophaga</taxon>
    </lineage>
</organism>
<evidence type="ECO:0000313" key="2">
    <source>
        <dbReference type="EMBL" id="ATA79471.1"/>
    </source>
</evidence>
<dbReference type="SMART" id="SM00899">
    <property type="entry name" value="FeoA"/>
    <property type="match status" value="1"/>
</dbReference>
<dbReference type="RefSeq" id="WP_095898395.1">
    <property type="nucleotide sequence ID" value="NZ_CALGFZ010000005.1"/>
</dbReference>
<dbReference type="SUPFAM" id="SSF50037">
    <property type="entry name" value="C-terminal domain of transcriptional repressors"/>
    <property type="match status" value="1"/>
</dbReference>
<dbReference type="InterPro" id="IPR038157">
    <property type="entry name" value="FeoA_core_dom"/>
</dbReference>
<dbReference type="InterPro" id="IPR008988">
    <property type="entry name" value="Transcriptional_repressor_C"/>
</dbReference>
<dbReference type="Gene3D" id="2.30.30.90">
    <property type="match status" value="1"/>
</dbReference>
<dbReference type="PANTHER" id="PTHR42954">
    <property type="entry name" value="FE(2+) TRANSPORT PROTEIN A"/>
    <property type="match status" value="1"/>
</dbReference>
<name>A0A2A3N7W5_CAPSP</name>
<reference evidence="3" key="1">
    <citation type="submission" date="2017-06" db="EMBL/GenBank/DDBJ databases">
        <title>Capnocytophaga spp. assemblies.</title>
        <authorList>
            <person name="Gulvik C.A."/>
        </authorList>
    </citation>
    <scope>NUCLEOTIDE SEQUENCE [LARGE SCALE GENOMIC DNA]</scope>
    <source>
        <strain evidence="3">H4486</strain>
    </source>
</reference>
<dbReference type="InterPro" id="IPR052713">
    <property type="entry name" value="FeoA"/>
</dbReference>
<dbReference type="EMBL" id="CP022383">
    <property type="protein sequence ID" value="ATA79471.1"/>
    <property type="molecule type" value="Genomic_DNA"/>
</dbReference>
<dbReference type="Proteomes" id="UP000217334">
    <property type="component" value="Chromosome"/>
</dbReference>